<dbReference type="InterPro" id="IPR013597">
    <property type="entry name" value="Mat_intron_G2"/>
</dbReference>
<protein>
    <submittedName>
        <fullName evidence="3">Group II intron reverse transcriptase/maturase</fullName>
    </submittedName>
</protein>
<dbReference type="InterPro" id="IPR000477">
    <property type="entry name" value="RT_dom"/>
</dbReference>
<reference evidence="3 4" key="1">
    <citation type="journal article" date="2019" name="ACS Chem. Biol.">
        <title>Identification and Mobilization of a Cryptic Antibiotic Biosynthesis Gene Locus from a Human-Pathogenic Nocardia Isolate.</title>
        <authorList>
            <person name="Herisse M."/>
            <person name="Ishida K."/>
            <person name="Porter J.L."/>
            <person name="Howden B."/>
            <person name="Hertweck C."/>
            <person name="Stinear T.P."/>
            <person name="Pidot S.J."/>
        </authorList>
    </citation>
    <scope>NUCLEOTIDE SEQUENCE [LARGE SCALE GENOMIC DNA]</scope>
    <source>
        <strain evidence="3 4">AUSMDU00012715</strain>
    </source>
</reference>
<feature type="domain" description="Reverse transcriptase" evidence="2">
    <location>
        <begin position="1"/>
        <end position="245"/>
    </location>
</feature>
<sequence>METPTESGKSVWCSGRPTVRRAESSGRNRMSEKRRPAGESQQETSTSCRHLQAEWEARFEPKSYGFRPGRSCHDAIQAIYTVCRGPRAKRVWALDADLAAAFDRIDHSRLLEAIGSFPARDMIRDWLKAGIIEAGKGFAPADEGTPQGGVISPLLLNIALHGLEHAAGVRYVESGSAADSTRTDSPVVIRYADDLVALCHTQRQAEQVKARLAEWLDPRGLAFNEDKTRIVHVGESGFDFLGFNVRRYHGKLLIKPSKAAVRRIRERLRTQIRALRGSNARAVIAALTPIIKGWAAYYRGVVSKRTFNALNDYLWALTYKWATYSHPTKSKWWVSARYFGKFNTFRNNRWVFGDAASGTHLPRFSWTDIVRHTLVKGRTSPDDPALAEYWEQRRRRIRPPVDGYTRRLLIEQRGRCPLCRNELLSPDQPPPSPSEWGRWWLLVICQAIAADYLVHDRRPAPADGERTHLVHRFCRGEHHARQRRVKSVGVV</sequence>
<dbReference type="InterPro" id="IPR051083">
    <property type="entry name" value="GrpII_Intron_Splice-Mob/Def"/>
</dbReference>
<dbReference type="GO" id="GO:0003964">
    <property type="term" value="F:RNA-directed DNA polymerase activity"/>
    <property type="evidence" value="ECO:0007669"/>
    <property type="project" value="UniProtKB-KW"/>
</dbReference>
<dbReference type="AlphaFoldDB" id="A0A6G9ZDS8"/>
<dbReference type="PROSITE" id="PS50878">
    <property type="entry name" value="RT_POL"/>
    <property type="match status" value="1"/>
</dbReference>
<proteinExistence type="predicted"/>
<feature type="compositionally biased region" description="Basic and acidic residues" evidence="1">
    <location>
        <begin position="20"/>
        <end position="37"/>
    </location>
</feature>
<dbReference type="InterPro" id="IPR043502">
    <property type="entry name" value="DNA/RNA_pol_sf"/>
</dbReference>
<name>A0A6G9ZDS8_9NOCA</name>
<organism evidence="3 4">
    <name type="scientific">Nocardia terpenica</name>
    <dbReference type="NCBI Taxonomy" id="455432"/>
    <lineage>
        <taxon>Bacteria</taxon>
        <taxon>Bacillati</taxon>
        <taxon>Actinomycetota</taxon>
        <taxon>Actinomycetes</taxon>
        <taxon>Mycobacteriales</taxon>
        <taxon>Nocardiaceae</taxon>
        <taxon>Nocardia</taxon>
    </lineage>
</organism>
<dbReference type="Proteomes" id="UP000500953">
    <property type="component" value="Chromosome"/>
</dbReference>
<evidence type="ECO:0000313" key="4">
    <source>
        <dbReference type="Proteomes" id="UP000500953"/>
    </source>
</evidence>
<dbReference type="Pfam" id="PF08388">
    <property type="entry name" value="GIIM"/>
    <property type="match status" value="1"/>
</dbReference>
<dbReference type="SUPFAM" id="SSF56672">
    <property type="entry name" value="DNA/RNA polymerases"/>
    <property type="match status" value="1"/>
</dbReference>
<evidence type="ECO:0000259" key="2">
    <source>
        <dbReference type="PROSITE" id="PS50878"/>
    </source>
</evidence>
<keyword evidence="3" id="KW-0548">Nucleotidyltransferase</keyword>
<evidence type="ECO:0000313" key="3">
    <source>
        <dbReference type="EMBL" id="QIS23561.1"/>
    </source>
</evidence>
<dbReference type="Pfam" id="PF00078">
    <property type="entry name" value="RVT_1"/>
    <property type="match status" value="1"/>
</dbReference>
<evidence type="ECO:0000256" key="1">
    <source>
        <dbReference type="SAM" id="MobiDB-lite"/>
    </source>
</evidence>
<gene>
    <name evidence="3" type="ORF">F6W96_40060</name>
</gene>
<keyword evidence="3" id="KW-0808">Transferase</keyword>
<dbReference type="PANTHER" id="PTHR34047:SF10">
    <property type="entry name" value="GROUP II INTRON-ASSOCIATED OPEN READING FRAME"/>
    <property type="match status" value="1"/>
</dbReference>
<accession>A0A6G9ZDS8</accession>
<dbReference type="EMBL" id="CP046173">
    <property type="protein sequence ID" value="QIS23561.1"/>
    <property type="molecule type" value="Genomic_DNA"/>
</dbReference>
<feature type="region of interest" description="Disordered" evidence="1">
    <location>
        <begin position="1"/>
        <end position="47"/>
    </location>
</feature>
<keyword evidence="3" id="KW-0695">RNA-directed DNA polymerase</keyword>
<dbReference type="PANTHER" id="PTHR34047">
    <property type="entry name" value="NUCLEAR INTRON MATURASE 1, MITOCHONDRIAL-RELATED"/>
    <property type="match status" value="1"/>
</dbReference>
<dbReference type="CDD" id="cd01651">
    <property type="entry name" value="RT_G2_intron"/>
    <property type="match status" value="1"/>
</dbReference>